<dbReference type="InParanoid" id="A0A0C2WVK9"/>
<dbReference type="EMBL" id="KN818292">
    <property type="protein sequence ID" value="KIL60836.1"/>
    <property type="molecule type" value="Genomic_DNA"/>
</dbReference>
<dbReference type="Proteomes" id="UP000054549">
    <property type="component" value="Unassembled WGS sequence"/>
</dbReference>
<name>A0A0C2WVK9_AMAMK</name>
<dbReference type="AlphaFoldDB" id="A0A0C2WVK9"/>
<organism evidence="1 2">
    <name type="scientific">Amanita muscaria (strain Koide BX008)</name>
    <dbReference type="NCBI Taxonomy" id="946122"/>
    <lineage>
        <taxon>Eukaryota</taxon>
        <taxon>Fungi</taxon>
        <taxon>Dikarya</taxon>
        <taxon>Basidiomycota</taxon>
        <taxon>Agaricomycotina</taxon>
        <taxon>Agaricomycetes</taxon>
        <taxon>Agaricomycetidae</taxon>
        <taxon>Agaricales</taxon>
        <taxon>Pluteineae</taxon>
        <taxon>Amanitaceae</taxon>
        <taxon>Amanita</taxon>
    </lineage>
</organism>
<reference evidence="1 2" key="1">
    <citation type="submission" date="2014-04" db="EMBL/GenBank/DDBJ databases">
        <title>Evolutionary Origins and Diversification of the Mycorrhizal Mutualists.</title>
        <authorList>
            <consortium name="DOE Joint Genome Institute"/>
            <consortium name="Mycorrhizal Genomics Consortium"/>
            <person name="Kohler A."/>
            <person name="Kuo A."/>
            <person name="Nagy L.G."/>
            <person name="Floudas D."/>
            <person name="Copeland A."/>
            <person name="Barry K.W."/>
            <person name="Cichocki N."/>
            <person name="Veneault-Fourrey C."/>
            <person name="LaButti K."/>
            <person name="Lindquist E.A."/>
            <person name="Lipzen A."/>
            <person name="Lundell T."/>
            <person name="Morin E."/>
            <person name="Murat C."/>
            <person name="Riley R."/>
            <person name="Ohm R."/>
            <person name="Sun H."/>
            <person name="Tunlid A."/>
            <person name="Henrissat B."/>
            <person name="Grigoriev I.V."/>
            <person name="Hibbett D.S."/>
            <person name="Martin F."/>
        </authorList>
    </citation>
    <scope>NUCLEOTIDE SEQUENCE [LARGE SCALE GENOMIC DNA]</scope>
    <source>
        <strain evidence="1 2">Koide BX008</strain>
    </source>
</reference>
<keyword evidence="2" id="KW-1185">Reference proteome</keyword>
<accession>A0A0C2WVK9</accession>
<dbReference type="OrthoDB" id="3043180at2759"/>
<proteinExistence type="predicted"/>
<evidence type="ECO:0000313" key="2">
    <source>
        <dbReference type="Proteomes" id="UP000054549"/>
    </source>
</evidence>
<gene>
    <name evidence="1" type="ORF">M378DRAFT_167649</name>
</gene>
<evidence type="ECO:0000313" key="1">
    <source>
        <dbReference type="EMBL" id="KIL60836.1"/>
    </source>
</evidence>
<sequence>MINTHLSNVLLYTCTLQELNAGIVPTTLLPHSHPFCHLLLSHLQTLTSMGKYDSVIDALIAVSIGDAKWRSKSSPKRIVTCRGAIRKLLIERTPKFAMVEQNISNGYGFHRCTKVHENFIFVTKEYIDMLCGAKNDSYKQLAIEALLKATVNHELAHWLFTQRVGPFHPDYLDALSHSPTQSREALMKLSPQLLSENMAKYTPKDLRAVWEDDEGEAGNYVEVHSQGGIISFDHDMGIGNIQTDAKVQYILTRPYLLKFREGYSIRFVPPKGVPQCPTQASPQRPKAGTFFPHVDTCYHPTPQSFQPVVGLGIAGINPSSMCAWRRNGELISFCQSLGCYPHIISARKMTDEILSHKKEESKFVVEKMDQ</sequence>
<dbReference type="HOGENOM" id="CLU_747978_0_0_1"/>
<protein>
    <submittedName>
        <fullName evidence="1">Uncharacterized protein</fullName>
    </submittedName>
</protein>